<name>A0ABQ0MTJ7_9GAMM</name>
<dbReference type="PROSITE" id="PS51704">
    <property type="entry name" value="GP_PDE"/>
    <property type="match status" value="1"/>
</dbReference>
<dbReference type="InterPro" id="IPR030395">
    <property type="entry name" value="GP_PDE_dom"/>
</dbReference>
<evidence type="ECO:0000313" key="3">
    <source>
        <dbReference type="Proteomes" id="UP000197068"/>
    </source>
</evidence>
<sequence length="236" mass="26047">MLIFAHRGASALEPENTLPALNAACTADTVAVEFDIHQVDGKLMVIHDRYLERTTSGSGLLIAHNFVQLRQLDAGNGAVIPTLDEALAVVAQQCIINIELKGIAIEDLSLLFQYLDDARAVLKLDFNKILLSSFNHHLLQAIYRQRPEFNLGALTAALPLGHAKFAEQLAAYSVHIVVDYVSAEFVSDAHQRGLQVYVYIVDKLPDIKKMKALGVDGIFANNPAQARQYLQQINFK</sequence>
<dbReference type="InterPro" id="IPR017946">
    <property type="entry name" value="PLC-like_Pdiesterase_TIM-brl"/>
</dbReference>
<dbReference type="RefSeq" id="WP_057179773.1">
    <property type="nucleotide sequence ID" value="NZ_BDQM01000007.1"/>
</dbReference>
<dbReference type="PANTHER" id="PTHR46211">
    <property type="entry name" value="GLYCEROPHOSPHORYL DIESTER PHOSPHODIESTERASE"/>
    <property type="match status" value="1"/>
</dbReference>
<comment type="caution">
    <text evidence="2">The sequence shown here is derived from an EMBL/GenBank/DDBJ whole genome shotgun (WGS) entry which is preliminary data.</text>
</comment>
<dbReference type="EMBL" id="BDQM01000007">
    <property type="protein sequence ID" value="GAW95690.1"/>
    <property type="molecule type" value="Genomic_DNA"/>
</dbReference>
<evidence type="ECO:0000259" key="1">
    <source>
        <dbReference type="PROSITE" id="PS51704"/>
    </source>
</evidence>
<accession>A0ABQ0MTJ7</accession>
<keyword evidence="3" id="KW-1185">Reference proteome</keyword>
<gene>
    <name evidence="2" type="ORF">MTCD1_01293</name>
</gene>
<dbReference type="Gene3D" id="3.20.20.190">
    <property type="entry name" value="Phosphatidylinositol (PI) phosphodiesterase"/>
    <property type="match status" value="1"/>
</dbReference>
<dbReference type="SUPFAM" id="SSF51695">
    <property type="entry name" value="PLC-like phosphodiesterases"/>
    <property type="match status" value="1"/>
</dbReference>
<dbReference type="Pfam" id="PF03009">
    <property type="entry name" value="GDPD"/>
    <property type="match status" value="1"/>
</dbReference>
<evidence type="ECO:0000313" key="2">
    <source>
        <dbReference type="EMBL" id="GAW95690.1"/>
    </source>
</evidence>
<reference evidence="2 3" key="1">
    <citation type="submission" date="2017-06" db="EMBL/GenBank/DDBJ databases">
        <title>Whole Genome Sequences of Colwellia marinimaniae MTCD1.</title>
        <authorList>
            <person name="Kusumoto H."/>
            <person name="Inoue M."/>
            <person name="Tanikawa K."/>
            <person name="Maeji H."/>
            <person name="Cameron J.H."/>
            <person name="Bartlett D.H."/>
        </authorList>
    </citation>
    <scope>NUCLEOTIDE SEQUENCE [LARGE SCALE GENOMIC DNA]</scope>
    <source>
        <strain evidence="2 3">MTCD1</strain>
    </source>
</reference>
<dbReference type="Proteomes" id="UP000197068">
    <property type="component" value="Unassembled WGS sequence"/>
</dbReference>
<organism evidence="2 3">
    <name type="scientific">Colwellia marinimaniae</name>
    <dbReference type="NCBI Taxonomy" id="1513592"/>
    <lineage>
        <taxon>Bacteria</taxon>
        <taxon>Pseudomonadati</taxon>
        <taxon>Pseudomonadota</taxon>
        <taxon>Gammaproteobacteria</taxon>
        <taxon>Alteromonadales</taxon>
        <taxon>Colwelliaceae</taxon>
        <taxon>Colwellia</taxon>
    </lineage>
</organism>
<proteinExistence type="predicted"/>
<dbReference type="PANTHER" id="PTHR46211:SF1">
    <property type="entry name" value="GLYCEROPHOSPHODIESTER PHOSPHODIESTERASE, CYTOPLASMIC"/>
    <property type="match status" value="1"/>
</dbReference>
<feature type="domain" description="GP-PDE" evidence="1">
    <location>
        <begin position="1"/>
        <end position="230"/>
    </location>
</feature>
<protein>
    <submittedName>
        <fullName evidence="2">Glycerophosphoryl diester phosphodiesterase</fullName>
    </submittedName>
</protein>